<evidence type="ECO:0000313" key="4">
    <source>
        <dbReference type="Proteomes" id="UP000018144"/>
    </source>
</evidence>
<keyword evidence="1" id="KW-0040">ANK repeat</keyword>
<dbReference type="InterPro" id="IPR002110">
    <property type="entry name" value="Ankyrin_rpt"/>
</dbReference>
<feature type="repeat" description="ANK" evidence="1">
    <location>
        <begin position="297"/>
        <end position="329"/>
    </location>
</feature>
<feature type="repeat" description="ANK" evidence="1">
    <location>
        <begin position="367"/>
        <end position="399"/>
    </location>
</feature>
<feature type="repeat" description="ANK" evidence="1">
    <location>
        <begin position="332"/>
        <end position="364"/>
    </location>
</feature>
<evidence type="ECO:0000256" key="1">
    <source>
        <dbReference type="PROSITE-ProRule" id="PRU00023"/>
    </source>
</evidence>
<dbReference type="Proteomes" id="UP000018144">
    <property type="component" value="Unassembled WGS sequence"/>
</dbReference>
<dbReference type="PANTHER" id="PTHR22677">
    <property type="entry name" value="ANKYRIN REPEAT DOMAIN-CONTAINING PROTEIN 60"/>
    <property type="match status" value="1"/>
</dbReference>
<dbReference type="OrthoDB" id="823504at2759"/>
<dbReference type="AlphaFoldDB" id="U4LHQ9"/>
<dbReference type="EMBL" id="HF935531">
    <property type="protein sequence ID" value="CCX31067.1"/>
    <property type="molecule type" value="Genomic_DNA"/>
</dbReference>
<keyword evidence="2" id="KW-0472">Membrane</keyword>
<dbReference type="PROSITE" id="PS50297">
    <property type="entry name" value="ANK_REP_REGION"/>
    <property type="match status" value="3"/>
</dbReference>
<dbReference type="SMART" id="SM00248">
    <property type="entry name" value="ANK"/>
    <property type="match status" value="7"/>
</dbReference>
<feature type="transmembrane region" description="Helical" evidence="2">
    <location>
        <begin position="38"/>
        <end position="60"/>
    </location>
</feature>
<dbReference type="Gene3D" id="1.25.40.20">
    <property type="entry name" value="Ankyrin repeat-containing domain"/>
    <property type="match status" value="3"/>
</dbReference>
<dbReference type="InterPro" id="IPR036770">
    <property type="entry name" value="Ankyrin_rpt-contain_sf"/>
</dbReference>
<evidence type="ECO:0000313" key="3">
    <source>
        <dbReference type="EMBL" id="CCX31067.1"/>
    </source>
</evidence>
<reference evidence="3 4" key="1">
    <citation type="journal article" date="2013" name="PLoS Genet.">
        <title>The genome and development-dependent transcriptomes of Pyronema confluens: a window into fungal evolution.</title>
        <authorList>
            <person name="Traeger S."/>
            <person name="Altegoer F."/>
            <person name="Freitag M."/>
            <person name="Gabaldon T."/>
            <person name="Kempken F."/>
            <person name="Kumar A."/>
            <person name="Marcet-Houben M."/>
            <person name="Poggeler S."/>
            <person name="Stajich J.E."/>
            <person name="Nowrousian M."/>
        </authorList>
    </citation>
    <scope>NUCLEOTIDE SEQUENCE [LARGE SCALE GENOMIC DNA]</scope>
    <source>
        <strain evidence="4">CBS 100304</strain>
        <tissue evidence="3">Vegetative mycelium</tissue>
    </source>
</reference>
<evidence type="ECO:0000256" key="2">
    <source>
        <dbReference type="SAM" id="Phobius"/>
    </source>
</evidence>
<dbReference type="Pfam" id="PF12796">
    <property type="entry name" value="Ank_2"/>
    <property type="match status" value="2"/>
</dbReference>
<dbReference type="SUPFAM" id="SSF48403">
    <property type="entry name" value="Ankyrin repeat"/>
    <property type="match status" value="1"/>
</dbReference>
<keyword evidence="2" id="KW-1133">Transmembrane helix</keyword>
<keyword evidence="2" id="KW-0812">Transmembrane</keyword>
<dbReference type="PANTHER" id="PTHR22677:SF4">
    <property type="entry name" value="USHER SYNDROME TYPE-1G PROTEIN-LIKE PROTEIN"/>
    <property type="match status" value="1"/>
</dbReference>
<accession>U4LHQ9</accession>
<gene>
    <name evidence="3" type="ORF">PCON_09895</name>
</gene>
<name>U4LHQ9_PYROM</name>
<proteinExistence type="predicted"/>
<keyword evidence="4" id="KW-1185">Reference proteome</keyword>
<dbReference type="PRINTS" id="PR01415">
    <property type="entry name" value="ANKYRIN"/>
</dbReference>
<feature type="repeat" description="ANK" evidence="1">
    <location>
        <begin position="402"/>
        <end position="428"/>
    </location>
</feature>
<sequence length="476" mass="51629">MSIDEAFKAREQAASVKRLSWITSLYKMNVDLLKDNSSWITCFYIAVPVFVIVMTSVYVIKCRKNLRDRIAKFSHKQKLFDEENGEIPASKIPENEEICSPNLGRISKYLKKRSGAKKSDEESQNTYALQVESPDHKTYDHHQLICDAAENSHTAIVESLISSGLEVHSRRKGKLSAIELATRGENLNIVNLRLDVDNEDEDCERLMLLAACHRHSQLINRFMEYGLDINTESLGVFYQEPVDMGSLDFGSGGPDDTNRISGESDAPIRTGTTDLCVTDDFYLRDIKYGMVEPKGFSIRTALRAAVCAGNMDIVNRLLECGAGVNGAPSSLDGRTALQAAADAGHIHIVNRLLELGSDINAKPSTGSGRTALQAASGCGHLGIVRKLLESGANINAEQAYPDGRTALEAAAENGHLSVVNTLLAAGANRVEVAAHGSKGSTALRYAINGGHEEVAEALRSVGCVQHDSQGGSARRT</sequence>
<organism evidence="3 4">
    <name type="scientific">Pyronema omphalodes (strain CBS 100304)</name>
    <name type="common">Pyronema confluens</name>
    <dbReference type="NCBI Taxonomy" id="1076935"/>
    <lineage>
        <taxon>Eukaryota</taxon>
        <taxon>Fungi</taxon>
        <taxon>Dikarya</taxon>
        <taxon>Ascomycota</taxon>
        <taxon>Pezizomycotina</taxon>
        <taxon>Pezizomycetes</taxon>
        <taxon>Pezizales</taxon>
        <taxon>Pyronemataceae</taxon>
        <taxon>Pyronema</taxon>
    </lineage>
</organism>
<dbReference type="InterPro" id="IPR039323">
    <property type="entry name" value="ANKRD_45/46/60"/>
</dbReference>
<dbReference type="PROSITE" id="PS50088">
    <property type="entry name" value="ANK_REPEAT"/>
    <property type="match status" value="4"/>
</dbReference>
<protein>
    <submittedName>
        <fullName evidence="3">Similar to Putative ankyrin repeat protein RF_0381 acc. no. Q4UMH6</fullName>
    </submittedName>
</protein>
<dbReference type="STRING" id="1076935.U4LHQ9"/>
<dbReference type="eggNOG" id="KOG0504">
    <property type="taxonomic scope" value="Eukaryota"/>
</dbReference>